<keyword evidence="3" id="KW-1185">Reference proteome</keyword>
<comment type="caution">
    <text evidence="2">The sequence shown here is derived from an EMBL/GenBank/DDBJ whole genome shotgun (WGS) entry which is preliminary data.</text>
</comment>
<dbReference type="Pfam" id="PF03364">
    <property type="entry name" value="Polyketide_cyc"/>
    <property type="match status" value="1"/>
</dbReference>
<dbReference type="Gene3D" id="3.30.530.20">
    <property type="match status" value="1"/>
</dbReference>
<protein>
    <submittedName>
        <fullName evidence="2">SRPBCC family protein</fullName>
    </submittedName>
</protein>
<dbReference type="SUPFAM" id="SSF55961">
    <property type="entry name" value="Bet v1-like"/>
    <property type="match status" value="1"/>
</dbReference>
<feature type="domain" description="Coenzyme Q-binding protein COQ10 START" evidence="1">
    <location>
        <begin position="49"/>
        <end position="122"/>
    </location>
</feature>
<dbReference type="InterPro" id="IPR023393">
    <property type="entry name" value="START-like_dom_sf"/>
</dbReference>
<evidence type="ECO:0000259" key="1">
    <source>
        <dbReference type="Pfam" id="PF03364"/>
    </source>
</evidence>
<dbReference type="AlphaFoldDB" id="A0A926NDZ9"/>
<dbReference type="EMBL" id="JACXAI010000005">
    <property type="protein sequence ID" value="MBD1379749.1"/>
    <property type="molecule type" value="Genomic_DNA"/>
</dbReference>
<dbReference type="InterPro" id="IPR005031">
    <property type="entry name" value="COQ10_START"/>
</dbReference>
<dbReference type="Proteomes" id="UP000626844">
    <property type="component" value="Unassembled WGS sequence"/>
</dbReference>
<gene>
    <name evidence="2" type="ORF">IC621_05850</name>
</gene>
<evidence type="ECO:0000313" key="3">
    <source>
        <dbReference type="Proteomes" id="UP000626844"/>
    </source>
</evidence>
<proteinExistence type="predicted"/>
<accession>A0A926NDZ9</accession>
<reference evidence="2" key="1">
    <citation type="submission" date="2020-09" db="EMBL/GenBank/DDBJ databases">
        <title>A novel bacterium of genus Bacillus, isolated from South China Sea.</title>
        <authorList>
            <person name="Huang H."/>
            <person name="Mo K."/>
            <person name="Hu Y."/>
        </authorList>
    </citation>
    <scope>NUCLEOTIDE SEQUENCE</scope>
    <source>
        <strain evidence="2">IB182487</strain>
    </source>
</reference>
<name>A0A926NDZ9_9BACI</name>
<dbReference type="CDD" id="cd07820">
    <property type="entry name" value="SRPBCC_3"/>
    <property type="match status" value="1"/>
</dbReference>
<evidence type="ECO:0000313" key="2">
    <source>
        <dbReference type="EMBL" id="MBD1379749.1"/>
    </source>
</evidence>
<organism evidence="2 3">
    <name type="scientific">Metabacillus arenae</name>
    <dbReference type="NCBI Taxonomy" id="2771434"/>
    <lineage>
        <taxon>Bacteria</taxon>
        <taxon>Bacillati</taxon>
        <taxon>Bacillota</taxon>
        <taxon>Bacilli</taxon>
        <taxon>Bacillales</taxon>
        <taxon>Bacillaceae</taxon>
        <taxon>Metabacillus</taxon>
    </lineage>
</organism>
<sequence length="155" mass="18073">MPVVKTELFILSCPEICFDLARDIDVHQQSTRKTNEKAISGRTSGLIELNEQVTWEAVHFGIRQQLTAKITEFDRPHRFVDEMVEGAFKSFFHVHEFIPKENGTLMIDTFTYKSPFGILGSFADFLFLKAYMEKFLTERNLYVKKLAEERFAGFY</sequence>
<dbReference type="RefSeq" id="WP_191156681.1">
    <property type="nucleotide sequence ID" value="NZ_JACXAI010000005.1"/>
</dbReference>